<keyword evidence="2" id="KW-1185">Reference proteome</keyword>
<organism evidence="1 2">
    <name type="scientific">Dreissena polymorpha</name>
    <name type="common">Zebra mussel</name>
    <name type="synonym">Mytilus polymorpha</name>
    <dbReference type="NCBI Taxonomy" id="45954"/>
    <lineage>
        <taxon>Eukaryota</taxon>
        <taxon>Metazoa</taxon>
        <taxon>Spiralia</taxon>
        <taxon>Lophotrochozoa</taxon>
        <taxon>Mollusca</taxon>
        <taxon>Bivalvia</taxon>
        <taxon>Autobranchia</taxon>
        <taxon>Heteroconchia</taxon>
        <taxon>Euheterodonta</taxon>
        <taxon>Imparidentia</taxon>
        <taxon>Neoheterodontei</taxon>
        <taxon>Myida</taxon>
        <taxon>Dreissenoidea</taxon>
        <taxon>Dreissenidae</taxon>
        <taxon>Dreissena</taxon>
    </lineage>
</organism>
<dbReference type="EMBL" id="JAIWYP010000010">
    <property type="protein sequence ID" value="KAH3752961.1"/>
    <property type="molecule type" value="Genomic_DNA"/>
</dbReference>
<protein>
    <submittedName>
        <fullName evidence="1">Uncharacterized protein</fullName>
    </submittedName>
</protein>
<gene>
    <name evidence="1" type="ORF">DPMN_187588</name>
</gene>
<reference evidence="1" key="1">
    <citation type="journal article" date="2019" name="bioRxiv">
        <title>The Genome of the Zebra Mussel, Dreissena polymorpha: A Resource for Invasive Species Research.</title>
        <authorList>
            <person name="McCartney M.A."/>
            <person name="Auch B."/>
            <person name="Kono T."/>
            <person name="Mallez S."/>
            <person name="Zhang Y."/>
            <person name="Obille A."/>
            <person name="Becker A."/>
            <person name="Abrahante J.E."/>
            <person name="Garbe J."/>
            <person name="Badalamenti J.P."/>
            <person name="Herman A."/>
            <person name="Mangelson H."/>
            <person name="Liachko I."/>
            <person name="Sullivan S."/>
            <person name="Sone E.D."/>
            <person name="Koren S."/>
            <person name="Silverstein K.A.T."/>
            <person name="Beckman K.B."/>
            <person name="Gohl D.M."/>
        </authorList>
    </citation>
    <scope>NUCLEOTIDE SEQUENCE</scope>
    <source>
        <strain evidence="1">Duluth1</strain>
        <tissue evidence="1">Whole animal</tissue>
    </source>
</reference>
<reference evidence="1" key="2">
    <citation type="submission" date="2020-11" db="EMBL/GenBank/DDBJ databases">
        <authorList>
            <person name="McCartney M.A."/>
            <person name="Auch B."/>
            <person name="Kono T."/>
            <person name="Mallez S."/>
            <person name="Becker A."/>
            <person name="Gohl D.M."/>
            <person name="Silverstein K.A.T."/>
            <person name="Koren S."/>
            <person name="Bechman K.B."/>
            <person name="Herman A."/>
            <person name="Abrahante J.E."/>
            <person name="Garbe J."/>
        </authorList>
    </citation>
    <scope>NUCLEOTIDE SEQUENCE</scope>
    <source>
        <strain evidence="1">Duluth1</strain>
        <tissue evidence="1">Whole animal</tissue>
    </source>
</reference>
<name>A0A9D4DPC2_DREPO</name>
<dbReference type="AlphaFoldDB" id="A0A9D4DPC2"/>
<dbReference type="Proteomes" id="UP000828390">
    <property type="component" value="Unassembled WGS sequence"/>
</dbReference>
<accession>A0A9D4DPC2</accession>
<evidence type="ECO:0000313" key="1">
    <source>
        <dbReference type="EMBL" id="KAH3752961.1"/>
    </source>
</evidence>
<proteinExistence type="predicted"/>
<comment type="caution">
    <text evidence="1">The sequence shown here is derived from an EMBL/GenBank/DDBJ whole genome shotgun (WGS) entry which is preliminary data.</text>
</comment>
<sequence>MYKTDFVSWDDEDLLLGDYTDSDEYCDSEFVQASTQSVVYECPECNKLMKSISGFRGRWACCKEA</sequence>
<evidence type="ECO:0000313" key="2">
    <source>
        <dbReference type="Proteomes" id="UP000828390"/>
    </source>
</evidence>